<dbReference type="VEuPathDB" id="VectorBase:AATE001208"/>
<proteinExistence type="predicted"/>
<dbReference type="AlphaFoldDB" id="A0A182IL54"/>
<dbReference type="EnsemblMetazoa" id="AATE001208-RA">
    <property type="protein sequence ID" value="AATE001208-PA.1"/>
    <property type="gene ID" value="AATE001208"/>
</dbReference>
<organism evidence="1">
    <name type="scientific">Anopheles atroparvus</name>
    <name type="common">European mosquito</name>
    <dbReference type="NCBI Taxonomy" id="41427"/>
    <lineage>
        <taxon>Eukaryota</taxon>
        <taxon>Metazoa</taxon>
        <taxon>Ecdysozoa</taxon>
        <taxon>Arthropoda</taxon>
        <taxon>Hexapoda</taxon>
        <taxon>Insecta</taxon>
        <taxon>Pterygota</taxon>
        <taxon>Neoptera</taxon>
        <taxon>Endopterygota</taxon>
        <taxon>Diptera</taxon>
        <taxon>Nematocera</taxon>
        <taxon>Culicoidea</taxon>
        <taxon>Culicidae</taxon>
        <taxon>Anophelinae</taxon>
        <taxon>Anopheles</taxon>
    </lineage>
</organism>
<name>A0A182IL54_ANOAO</name>
<sequence>MTLPSGYREPCTNEGEEVSISMPCFKCICKLANNVSYGYANPFAYFLNSPQFHTLAPSASPFTTKPLIDVRPFLWMRGTRGVWCLSPGTYRGPGDYGDGSDDELQHPVPPILSDGDALER</sequence>
<accession>A0A182IL54</accession>
<protein>
    <submittedName>
        <fullName evidence="1">Uncharacterized protein</fullName>
    </submittedName>
</protein>
<reference evidence="1" key="1">
    <citation type="submission" date="2022-08" db="UniProtKB">
        <authorList>
            <consortium name="EnsemblMetazoa"/>
        </authorList>
    </citation>
    <scope>IDENTIFICATION</scope>
    <source>
        <strain evidence="1">EBRO</strain>
    </source>
</reference>
<evidence type="ECO:0000313" key="1">
    <source>
        <dbReference type="EnsemblMetazoa" id="AATE001208-PA.1"/>
    </source>
</evidence>